<feature type="region of interest" description="Disordered" evidence="2">
    <location>
        <begin position="173"/>
        <end position="265"/>
    </location>
</feature>
<comment type="caution">
    <text evidence="3">The sequence shown here is derived from an EMBL/GenBank/DDBJ whole genome shotgun (WGS) entry which is preliminary data.</text>
</comment>
<accession>K0RQ77</accession>
<feature type="region of interest" description="Disordered" evidence="2">
    <location>
        <begin position="1085"/>
        <end position="1109"/>
    </location>
</feature>
<reference evidence="3 4" key="1">
    <citation type="journal article" date="2012" name="Genome Biol.">
        <title>Genome and low-iron response of an oceanic diatom adapted to chronic iron limitation.</title>
        <authorList>
            <person name="Lommer M."/>
            <person name="Specht M."/>
            <person name="Roy A.S."/>
            <person name="Kraemer L."/>
            <person name="Andreson R."/>
            <person name="Gutowska M.A."/>
            <person name="Wolf J."/>
            <person name="Bergner S.V."/>
            <person name="Schilhabel M.B."/>
            <person name="Klostermeier U.C."/>
            <person name="Beiko R.G."/>
            <person name="Rosenstiel P."/>
            <person name="Hippler M."/>
            <person name="Laroche J."/>
        </authorList>
    </citation>
    <scope>NUCLEOTIDE SEQUENCE [LARGE SCALE GENOMIC DNA]</scope>
    <source>
        <strain evidence="3 4">CCMP1005</strain>
    </source>
</reference>
<dbReference type="Proteomes" id="UP000266841">
    <property type="component" value="Unassembled WGS sequence"/>
</dbReference>
<evidence type="ECO:0000256" key="1">
    <source>
        <dbReference type="SAM" id="Coils"/>
    </source>
</evidence>
<feature type="coiled-coil region" evidence="1">
    <location>
        <begin position="299"/>
        <end position="344"/>
    </location>
</feature>
<keyword evidence="4" id="KW-1185">Reference proteome</keyword>
<feature type="compositionally biased region" description="Basic and acidic residues" evidence="2">
    <location>
        <begin position="1001"/>
        <end position="1016"/>
    </location>
</feature>
<evidence type="ECO:0000313" key="4">
    <source>
        <dbReference type="Proteomes" id="UP000266841"/>
    </source>
</evidence>
<evidence type="ECO:0000256" key="2">
    <source>
        <dbReference type="SAM" id="MobiDB-lite"/>
    </source>
</evidence>
<organism evidence="3 4">
    <name type="scientific">Thalassiosira oceanica</name>
    <name type="common">Marine diatom</name>
    <dbReference type="NCBI Taxonomy" id="159749"/>
    <lineage>
        <taxon>Eukaryota</taxon>
        <taxon>Sar</taxon>
        <taxon>Stramenopiles</taxon>
        <taxon>Ochrophyta</taxon>
        <taxon>Bacillariophyta</taxon>
        <taxon>Coscinodiscophyceae</taxon>
        <taxon>Thalassiosirophycidae</taxon>
        <taxon>Thalassiosirales</taxon>
        <taxon>Thalassiosiraceae</taxon>
        <taxon>Thalassiosira</taxon>
    </lineage>
</organism>
<name>K0RQ77_THAOC</name>
<feature type="compositionally biased region" description="Basic and acidic residues" evidence="2">
    <location>
        <begin position="980"/>
        <end position="991"/>
    </location>
</feature>
<dbReference type="EMBL" id="AGNL01032832">
    <property type="protein sequence ID" value="EJK55943.1"/>
    <property type="molecule type" value="Genomic_DNA"/>
</dbReference>
<feature type="region of interest" description="Disordered" evidence="2">
    <location>
        <begin position="2680"/>
        <end position="2717"/>
    </location>
</feature>
<keyword evidence="1" id="KW-0175">Coiled coil</keyword>
<feature type="compositionally biased region" description="Acidic residues" evidence="2">
    <location>
        <begin position="181"/>
        <end position="198"/>
    </location>
</feature>
<protein>
    <submittedName>
        <fullName evidence="3">Uncharacterized protein</fullName>
    </submittedName>
</protein>
<feature type="region of interest" description="Disordered" evidence="2">
    <location>
        <begin position="1"/>
        <end position="20"/>
    </location>
</feature>
<gene>
    <name evidence="3" type="ORF">THAOC_24259</name>
</gene>
<proteinExistence type="predicted"/>
<evidence type="ECO:0000313" key="3">
    <source>
        <dbReference type="EMBL" id="EJK55943.1"/>
    </source>
</evidence>
<feature type="region of interest" description="Disordered" evidence="2">
    <location>
        <begin position="920"/>
        <end position="1016"/>
    </location>
</feature>
<sequence>MSQTTSRVNRRSGRLSSANDPASLLGLVDAAVPLGDGAGPSGQPASGTSDFLQETCLAKVGLNGAVCGTPQHQCSVLSHRRKPKEPLPKGAILSVSGKANGEQVSLSTAKFILPATTARLSPRELSQVLQQGDRHRKWNIIARGGYTDIQPLRKEAMTTTESGRAAVEALLKERPAKQAAYEDESDEDSSSSESDNEYDSAGNWRGQYQNRGEEHRSFGLGDDLEDVNAGDDGADEGDDDDEGADGGDYGEDDGDDGDDDGDDDVEADRLGLIEARLDDLESAVGPPELMAGPSIAETVFELDDAGAEAQRRLARLEEQIELLKEQLLNRVKAVEAKIRNTATTSRTAAARGVSNAVTLATEFGYARIGGKRVQVTIGRLVQYLEEANAKIAANSLSDPKSIVSFGGFTWPSVEQAVQGVYAMNPQGKGLASMAKAHAVGLTGQTEANFLGSCGRVLPRMLGGAKLTHLGMNATLPLFESKNAYFGSGLGDGTRDRCLTSMRECLSDERCYARDNLATVDGGADGREADHDSMLANHVHAMGSSVLPYHRAIAHVDTSNKGLLAASAAVATFQEVAVLREYIEAKFVDHPKINNCFIRFLTVHSVKANTNQHLSKAEIKALVTKEAEKLVSQIKAASEAAGAAKASVEKVTNKLNSIITRNDLKTGGNARISVVKSNLCMKVSQRITRVTPTKKLWIVADQYPVWLVAAVALRLPIERVQAPEDFKQEFPEVSAVWHGLGGGLTASPSADTLVLGADLRTRVVCHADFGGATDGHHLILFDRESGCNDGTLTPARATPKTLRHLVGSAVQGHFNPSPAPPADLDPGRRAVRWSGKLLGRGLMDMSDPSARYICPSVFSKTGFVQRKLTTAEIMTALDLPLRHQKGRLDLPPDIIWGLPSAIVTSIFMSLWGNNGGGSGKPEKWLADSTVHPRGGTAPKSPSSWCDGPARGGSQKSEAKLSGNVETSTSDWCDGPAGGGSRKSEARLSESVEKSLSNSCLDSAERTSECSGGERGDGEEALADGRFYAAVEPAALMARRGPRSSSHPLVCPAEKSSAHTAVSAAPASQDTVAGGIGARVKARAESEDTLLDTATGGSDIGDLAGTSSDDQRMDDEAAHGEYTNDFDMSNTPSGDVLRGIADERNNLRAVKSDKAEVKKEWWDEQVFGRSPSEEEASAADNVRQRLLHRWSRNVMEDCGEYMREKHGDKWFGTKDRSMKPLRDDGGDLTELGKDLEAVSDIMWRAFNSDWFDYPDAKEVLREKLTNVIGKKYLDVPDGMVESLIQYFAVPKGVEDGKAKDWRIVYHAGEMFLNFMLSRDARKFTEVDLRPLGLSEDDCLCLWLVWVRNLMNLMGFKASPYNSVRTYLIAEEIIRGDPEDESNAFQWSDIRLNLPGSPEYAPGEAWISKRRQDGSLASDFATFVDDQRAMGGSHERVKSAGHAISTRESYLGIQDALRKVRHFLGSKFAGAGSVEGGEWELDHSELRSDRGFLVYACQAYPGLKPYLKGLHLSLETWRGGRDAEGYKLPHARPADVERAAGEVEEEMHADAEDEGEVMMASKPILREEGIESGSGPESGKTRAVPRLRSDLEALTALTQSDTPHYNVVRGKCVYRAYYGFVDASSGGFGASVERPDGTHARNGLWGQDADDASSNYRELRNLVETVEEEAAEGHLKECELWIFTDNSTAESCFHKGSSSSKLLHELVLRLRKVEMETGMTLYVVHCAGTRMIDQGTDALSRGSLLEGVMAGRDMLSFVDLAKSAVERHPPLLEFIREVTGRPQLEALEPRDWFFKGHGMIGGYRDKHGVWLPRHEKCGATYLWAPPPVIADAALEELLKAVQKRQDAYHFIVIPRIFSPHWFRLFCKLCDVSCLLPVGSSHWPASMHEPVWIGLVLPFVKHRPWKLKRSAYVVELEGKLRRVLSSGEGDGRDILRKLLQLPRRVATMQFRNACGIEDALGNIWHGQEAEEEMLNHGVKGAHITIPFQCERCWMVNLEGRLPRGEEDRVYLQCIRRASLDAFHGPAASTIAAHRTGVDRVVRQCSLINKTPSFPPRGPMPVGDPIGMGVAVEMLHHSINRTGRVNKEGFISFAAMRKGRGVYSTTYRASPEGVGDSNAFVSGFSNVSLTNCPTQSEWFKSFSKGAERRMGAESNANQPLTISAVVELLKRLRERAQSCDKHSEEARTLWKVGAAVVVGMVCSLRGPEIFLLDLGALNSKWKEGKKGEWPRGDPMAPGRDLDTAPYVRLELIGEFKNESRTRTYAFHIPPKTKSGIEVRWWLRKLRKVRRREGHVAGPAFGYASGQVARQADFDVVLRTTLNRMRIDSECDLIQADDEVDLNYSFNRTFRKSSENRARQLGVETSVQDATNRWRLDQRARGQVIKHRSQREHYSHALFLMPETWSKSRGIGALPAGSRLTSPSHHWGNFSEIYYVAQGGSGEKVLNEDEQRFQDLSPLSPLGDVFMPKFYRRAIPMALRPPLSIERAGATANSLIIKRARPTEVPEPLITSFLWKPAATEVRYGIELSLQRRVFIGDHYTPPSGPISLLGSSAAPRQHLCRLASRASSDLQIRRRRCRDDFVYKFTLNVANRRLTEACGCGATRRALGTPWFSSPASDVRGDDGNYPARPSALYTPTGPLGRSVASVDLKQPSMHRRSSICPLRCARDPVTSSFSGVACHFCTPPTSPETEYPSPETEYRGFGRPLPLAEGMVQGEGPLDLR</sequence>
<feature type="compositionally biased region" description="Acidic residues" evidence="2">
    <location>
        <begin position="222"/>
        <end position="265"/>
    </location>
</feature>